<gene>
    <name evidence="1" type="ORF">P5G65_04870</name>
</gene>
<name>A0ABU6D8H3_9BACL</name>
<accession>A0ABU6D8H3</accession>
<evidence type="ECO:0000313" key="1">
    <source>
        <dbReference type="EMBL" id="MEB4793218.1"/>
    </source>
</evidence>
<sequence length="143" mass="16551">MEDQILNGIVARLSEIDSTVPIYTEQIKQGFFQPAFFVMQLDTAQAPGYNRRSSRNMLFNVHYFPDRESLVPKADCRAIAQSLFEPLRYVTTENGLMRSNGLRYEIVDDILHFFVNFNIKVILEKEPVDKMQKIEREGNLSGD</sequence>
<dbReference type="Pfam" id="PF20765">
    <property type="entry name" value="Phage_tail_terminator_8"/>
    <property type="match status" value="1"/>
</dbReference>
<evidence type="ECO:0000313" key="2">
    <source>
        <dbReference type="Proteomes" id="UP001355653"/>
    </source>
</evidence>
<proteinExistence type="predicted"/>
<organism evidence="1 2">
    <name type="scientific">Paenibacillus chondroitinus</name>
    <dbReference type="NCBI Taxonomy" id="59842"/>
    <lineage>
        <taxon>Bacteria</taxon>
        <taxon>Bacillati</taxon>
        <taxon>Bacillota</taxon>
        <taxon>Bacilli</taxon>
        <taxon>Bacillales</taxon>
        <taxon>Paenibacillaceae</taxon>
        <taxon>Paenibacillus</taxon>
    </lineage>
</organism>
<dbReference type="Proteomes" id="UP001355653">
    <property type="component" value="Unassembled WGS sequence"/>
</dbReference>
<reference evidence="1 2" key="1">
    <citation type="submission" date="2023-03" db="EMBL/GenBank/DDBJ databases">
        <title>Bacillus Genome Sequencing.</title>
        <authorList>
            <person name="Dunlap C."/>
        </authorList>
    </citation>
    <scope>NUCLEOTIDE SEQUENCE [LARGE SCALE GENOMIC DNA]</scope>
    <source>
        <strain evidence="1 2">NRS-1351</strain>
    </source>
</reference>
<dbReference type="InterPro" id="IPR049254">
    <property type="entry name" value="Phage_tail_terminator"/>
</dbReference>
<dbReference type="EMBL" id="JAROBY010000008">
    <property type="protein sequence ID" value="MEB4793218.1"/>
    <property type="molecule type" value="Genomic_DNA"/>
</dbReference>
<evidence type="ECO:0008006" key="3">
    <source>
        <dbReference type="Google" id="ProtNLM"/>
    </source>
</evidence>
<protein>
    <recommendedName>
        <fullName evidence="3">Phage protein</fullName>
    </recommendedName>
</protein>
<keyword evidence="2" id="KW-1185">Reference proteome</keyword>
<comment type="caution">
    <text evidence="1">The sequence shown here is derived from an EMBL/GenBank/DDBJ whole genome shotgun (WGS) entry which is preliminary data.</text>
</comment>
<dbReference type="RefSeq" id="WP_127452355.1">
    <property type="nucleotide sequence ID" value="NZ_JAROBY010000008.1"/>
</dbReference>